<name>A0A6A6WBW2_9PEZI</name>
<evidence type="ECO:0000313" key="3">
    <source>
        <dbReference type="Proteomes" id="UP000799437"/>
    </source>
</evidence>
<protein>
    <submittedName>
        <fullName evidence="2">Uncharacterized protein</fullName>
    </submittedName>
</protein>
<feature type="region of interest" description="Disordered" evidence="1">
    <location>
        <begin position="714"/>
        <end position="736"/>
    </location>
</feature>
<reference evidence="2" key="1">
    <citation type="journal article" date="2020" name="Stud. Mycol.">
        <title>101 Dothideomycetes genomes: a test case for predicting lifestyles and emergence of pathogens.</title>
        <authorList>
            <person name="Haridas S."/>
            <person name="Albert R."/>
            <person name="Binder M."/>
            <person name="Bloem J."/>
            <person name="Labutti K."/>
            <person name="Salamov A."/>
            <person name="Andreopoulos B."/>
            <person name="Baker S."/>
            <person name="Barry K."/>
            <person name="Bills G."/>
            <person name="Bluhm B."/>
            <person name="Cannon C."/>
            <person name="Castanera R."/>
            <person name="Culley D."/>
            <person name="Daum C."/>
            <person name="Ezra D."/>
            <person name="Gonzalez J."/>
            <person name="Henrissat B."/>
            <person name="Kuo A."/>
            <person name="Liang C."/>
            <person name="Lipzen A."/>
            <person name="Lutzoni F."/>
            <person name="Magnuson J."/>
            <person name="Mondo S."/>
            <person name="Nolan M."/>
            <person name="Ohm R."/>
            <person name="Pangilinan J."/>
            <person name="Park H.-J."/>
            <person name="Ramirez L."/>
            <person name="Alfaro M."/>
            <person name="Sun H."/>
            <person name="Tritt A."/>
            <person name="Yoshinaga Y."/>
            <person name="Zwiers L.-H."/>
            <person name="Turgeon B."/>
            <person name="Goodwin S."/>
            <person name="Spatafora J."/>
            <person name="Crous P."/>
            <person name="Grigoriev I."/>
        </authorList>
    </citation>
    <scope>NUCLEOTIDE SEQUENCE</scope>
    <source>
        <strain evidence="2">CBS 121739</strain>
    </source>
</reference>
<feature type="region of interest" description="Disordered" evidence="1">
    <location>
        <begin position="411"/>
        <end position="443"/>
    </location>
</feature>
<dbReference type="Proteomes" id="UP000799437">
    <property type="component" value="Unassembled WGS sequence"/>
</dbReference>
<dbReference type="GeneID" id="54482798"/>
<keyword evidence="3" id="KW-1185">Reference proteome</keyword>
<organism evidence="2 3">
    <name type="scientific">Pseudovirgaria hyperparasitica</name>
    <dbReference type="NCBI Taxonomy" id="470096"/>
    <lineage>
        <taxon>Eukaryota</taxon>
        <taxon>Fungi</taxon>
        <taxon>Dikarya</taxon>
        <taxon>Ascomycota</taxon>
        <taxon>Pezizomycotina</taxon>
        <taxon>Dothideomycetes</taxon>
        <taxon>Dothideomycetes incertae sedis</taxon>
        <taxon>Acrospermales</taxon>
        <taxon>Acrospermaceae</taxon>
        <taxon>Pseudovirgaria</taxon>
    </lineage>
</organism>
<gene>
    <name evidence="2" type="ORF">EJ05DRAFT_436318</name>
</gene>
<proteinExistence type="predicted"/>
<sequence>MLVGDIQTYETAPRTSLFEAVISAHPPILESLLSQLPTVSIIDLFHTSRYLREFLASYPLAWKTLSFRLPQPAPVVGSPGNETPDGRDRQSKQYALDGLLIQVVVPLGTRLRNLDLCNTAVTGVSLVSRVLQPRISMLQHLSVRGCKNVSIKYHLVPFLEPYSKKGVPWAVKGELALKSLYAYRCRHHRRRPYLPQSLARKDSDSEPTHQLIEICHELGIWTDTAWCPTPAGRCFRRKDYHNGRAAPGTPEVWVPFDRLWRSCNRIGPSHGTAQRTSDGRLWEDAETGYDGEALGPEDGSSLGEGKDVPAHLRKSHRTFVDGVKCSQCDEDILERCEQCSVRMHCMGCRKTLCASCAFNRPVPRKRAKTRHFTEEAFGNQQFLLTNSHQAQQASISLEGNVRRSESPANDRFWWAPGATRSPNMMTERPDDGDSDSEDGGNNNFGAVANPHILANMSPLKLNMHWCCLEPIFSGGGGITFLGNSIGGRGADKIRAAPLPRSPEFKDPEFSSTIPSGRLKNLKANGLYGQLSGEDMNILSFLTQDSLMLQESTCPRSLCQDCYRSFRWKVSCRGCKKPLCKEHDFRALKIRKCGFRDLQTERDFVLNYKADRNELVIPAFQRNPPAYVGTLADEQQATSSTVIEPSTTAMHINGPAPPPHTSVPSQELHPPTDMAASISSRGLALDNNLDISYYNMPFTRPRSLSVSDLRHRVTSTSHATSQRANAPHARVPRPGHPRHPVQWEGCGAYYCQSPRAIGDSRSRCPATLKECKECGVYVCENCMLGNQLCPCGYCSMNYHCPHCDQKPHIQKQCRLQEECKARLAAQEADRRRREHEREGAKAADELAAQLGEFFFGLFNDDTPAATDSALTAIDNHLHNFVSEDGEMGDDEDDAPVSDEQFVTFSQAMQVQMNAELANIDDDAGGVVVDGGVLVDLDFTDVVDDDDDLDDFSDA</sequence>
<dbReference type="EMBL" id="ML996568">
    <property type="protein sequence ID" value="KAF2760183.1"/>
    <property type="molecule type" value="Genomic_DNA"/>
</dbReference>
<dbReference type="OrthoDB" id="3903581at2759"/>
<evidence type="ECO:0000313" key="2">
    <source>
        <dbReference type="EMBL" id="KAF2760183.1"/>
    </source>
</evidence>
<dbReference type="RefSeq" id="XP_033602634.1">
    <property type="nucleotide sequence ID" value="XM_033741744.1"/>
</dbReference>
<feature type="compositionally biased region" description="Polar residues" evidence="1">
    <location>
        <begin position="714"/>
        <end position="723"/>
    </location>
</feature>
<feature type="region of interest" description="Disordered" evidence="1">
    <location>
        <begin position="647"/>
        <end position="673"/>
    </location>
</feature>
<evidence type="ECO:0000256" key="1">
    <source>
        <dbReference type="SAM" id="MobiDB-lite"/>
    </source>
</evidence>
<dbReference type="AlphaFoldDB" id="A0A6A6WBW2"/>
<accession>A0A6A6WBW2</accession>